<keyword evidence="4" id="KW-0819">tRNA processing</keyword>
<dbReference type="Gene3D" id="3.30.460.10">
    <property type="entry name" value="Beta Polymerase, domain 2"/>
    <property type="match status" value="1"/>
</dbReference>
<gene>
    <name evidence="12" type="ORF">TRIADDRAFT_25022</name>
</gene>
<keyword evidence="9" id="KW-0694">RNA-binding</keyword>
<dbReference type="Gene3D" id="1.10.3090.10">
    <property type="entry name" value="cca-adding enzyme, domain 2"/>
    <property type="match status" value="1"/>
</dbReference>
<dbReference type="STRING" id="10228.B3RYQ1"/>
<keyword evidence="13" id="KW-1185">Reference proteome</keyword>
<organism evidence="12 13">
    <name type="scientific">Trichoplax adhaerens</name>
    <name type="common">Trichoplax reptans</name>
    <dbReference type="NCBI Taxonomy" id="10228"/>
    <lineage>
        <taxon>Eukaryota</taxon>
        <taxon>Metazoa</taxon>
        <taxon>Placozoa</taxon>
        <taxon>Uniplacotomia</taxon>
        <taxon>Trichoplacea</taxon>
        <taxon>Trichoplacidae</taxon>
        <taxon>Trichoplax</taxon>
    </lineage>
</organism>
<dbReference type="PANTHER" id="PTHR46173">
    <property type="entry name" value="CCA TRNA NUCLEOTIDYLTRANSFERASE 1, MITOCHONDRIAL"/>
    <property type="match status" value="1"/>
</dbReference>
<dbReference type="AlphaFoldDB" id="B3RYQ1"/>
<evidence type="ECO:0008006" key="14">
    <source>
        <dbReference type="Google" id="ProtNLM"/>
    </source>
</evidence>
<dbReference type="FunCoup" id="B3RYQ1">
    <property type="interactions" value="2081"/>
</dbReference>
<name>B3RYQ1_TRIAD</name>
<evidence type="ECO:0000313" key="13">
    <source>
        <dbReference type="Proteomes" id="UP000009022"/>
    </source>
</evidence>
<dbReference type="OrthoDB" id="445712at2759"/>
<evidence type="ECO:0000256" key="2">
    <source>
        <dbReference type="ARBA" id="ARBA00007265"/>
    </source>
</evidence>
<dbReference type="KEGG" id="tad:TRIADDRAFT_25022"/>
<dbReference type="GeneID" id="6753735"/>
<dbReference type="Pfam" id="PF01743">
    <property type="entry name" value="PolyA_pol"/>
    <property type="match status" value="1"/>
</dbReference>
<dbReference type="OMA" id="GNFKACK"/>
<keyword evidence="6" id="KW-0479">Metal-binding</keyword>
<evidence type="ECO:0000256" key="1">
    <source>
        <dbReference type="ARBA" id="ARBA00001946"/>
    </source>
</evidence>
<evidence type="ECO:0000313" key="12">
    <source>
        <dbReference type="EMBL" id="EDV24632.1"/>
    </source>
</evidence>
<dbReference type="GO" id="GO:1990180">
    <property type="term" value="P:mitochondrial tRNA 3'-end processing"/>
    <property type="evidence" value="ECO:0000318"/>
    <property type="project" value="GO_Central"/>
</dbReference>
<comment type="similarity">
    <text evidence="2 9">Belongs to the tRNA nucleotidyltransferase/poly(A) polymerase family.</text>
</comment>
<evidence type="ECO:0000256" key="6">
    <source>
        <dbReference type="ARBA" id="ARBA00022723"/>
    </source>
</evidence>
<dbReference type="PANTHER" id="PTHR46173:SF1">
    <property type="entry name" value="CCA TRNA NUCLEOTIDYLTRANSFERASE 1, MITOCHONDRIAL"/>
    <property type="match status" value="1"/>
</dbReference>
<sequence length="400" mass="46487">MSIQVDTPNFRAIITDELKRVIQLFQENNYQIRLVGGVVRDVLLDKVAKDIDLATDATPDQMIEILKKNEIKYVETGLQHGTITVIINKAIFEITTLRIDAITDGRHAQVQFTNDWRIDAERRDLTINAMSLSIDGTLFDYFNGREDLINRRIIFVGNTRKRIQEDYLRILRYFRFYGRIAANADSHDPDILQEIRHTAAGLEKIASERIWMEMSKILVGNFAPDLLRLMYDLGVASHINLPKDGNVEEFQAIWDRMRNYKPQPAVLLASLVNSVSSAEALARTWKLSNVERFLMKFITGKRQNHYTILKQYQDLLFDKETMSRDHIIQLMYYNGHSQLVDDINNWVIPKFPIGGNDLKSLGHKPGPQFKRTLDMLKKHWMDTNYKTTKEELLMLIQSNK</sequence>
<dbReference type="Proteomes" id="UP000009022">
    <property type="component" value="Unassembled WGS sequence"/>
</dbReference>
<feature type="domain" description="Poly A polymerase head" evidence="10">
    <location>
        <begin position="33"/>
        <end position="153"/>
    </location>
</feature>
<dbReference type="InParanoid" id="B3RYQ1"/>
<dbReference type="GO" id="GO:0000049">
    <property type="term" value="F:tRNA binding"/>
    <property type="evidence" value="ECO:0000318"/>
    <property type="project" value="GO_Central"/>
</dbReference>
<dbReference type="GO" id="GO:0016779">
    <property type="term" value="F:nucleotidyltransferase activity"/>
    <property type="evidence" value="ECO:0007669"/>
    <property type="project" value="UniProtKB-KW"/>
</dbReference>
<protein>
    <recommendedName>
        <fullName evidence="14">Poly A polymerase head domain-containing protein</fullName>
    </recommendedName>
</protein>
<feature type="domain" description="tRNA nucleotidyltransferase/poly(A) polymerase RNA and SrmB- binding" evidence="11">
    <location>
        <begin position="188"/>
        <end position="239"/>
    </location>
</feature>
<keyword evidence="8" id="KW-0460">Magnesium</keyword>
<keyword evidence="3 9" id="KW-0808">Transferase</keyword>
<dbReference type="SUPFAM" id="SSF81891">
    <property type="entry name" value="Poly A polymerase C-terminal region-like"/>
    <property type="match status" value="1"/>
</dbReference>
<evidence type="ECO:0000256" key="5">
    <source>
        <dbReference type="ARBA" id="ARBA00022695"/>
    </source>
</evidence>
<keyword evidence="7" id="KW-0547">Nucleotide-binding</keyword>
<dbReference type="Pfam" id="PF12627">
    <property type="entry name" value="PolyA_pol_RNAbd"/>
    <property type="match status" value="1"/>
</dbReference>
<evidence type="ECO:0000256" key="4">
    <source>
        <dbReference type="ARBA" id="ARBA00022694"/>
    </source>
</evidence>
<dbReference type="RefSeq" id="XP_002112522.1">
    <property type="nucleotide sequence ID" value="XM_002112486.1"/>
</dbReference>
<dbReference type="SUPFAM" id="SSF81301">
    <property type="entry name" value="Nucleotidyltransferase"/>
    <property type="match status" value="1"/>
</dbReference>
<dbReference type="EMBL" id="DS985245">
    <property type="protein sequence ID" value="EDV24632.1"/>
    <property type="molecule type" value="Genomic_DNA"/>
</dbReference>
<dbReference type="GO" id="GO:0046872">
    <property type="term" value="F:metal ion binding"/>
    <property type="evidence" value="ECO:0007669"/>
    <property type="project" value="UniProtKB-KW"/>
</dbReference>
<dbReference type="GO" id="GO:0000166">
    <property type="term" value="F:nucleotide binding"/>
    <property type="evidence" value="ECO:0007669"/>
    <property type="project" value="UniProtKB-KW"/>
</dbReference>
<dbReference type="InterPro" id="IPR002646">
    <property type="entry name" value="PolA_pol_head_dom"/>
</dbReference>
<evidence type="ECO:0000259" key="10">
    <source>
        <dbReference type="Pfam" id="PF01743"/>
    </source>
</evidence>
<dbReference type="CDD" id="cd05398">
    <property type="entry name" value="NT_ClassII-CCAase"/>
    <property type="match status" value="1"/>
</dbReference>
<dbReference type="InterPro" id="IPR032828">
    <property type="entry name" value="PolyA_RNA-bd"/>
</dbReference>
<dbReference type="CTD" id="6753735"/>
<dbReference type="InterPro" id="IPR043519">
    <property type="entry name" value="NT_sf"/>
</dbReference>
<keyword evidence="5" id="KW-0548">Nucleotidyltransferase</keyword>
<dbReference type="HOGENOM" id="CLU_015961_2_0_1"/>
<dbReference type="GO" id="GO:0001680">
    <property type="term" value="P:tRNA 3'-terminal CCA addition"/>
    <property type="evidence" value="ECO:0000318"/>
    <property type="project" value="GO_Central"/>
</dbReference>
<dbReference type="GO" id="GO:0005739">
    <property type="term" value="C:mitochondrion"/>
    <property type="evidence" value="ECO:0000318"/>
    <property type="project" value="GO_Central"/>
</dbReference>
<dbReference type="eggNOG" id="KOG2159">
    <property type="taxonomic scope" value="Eukaryota"/>
</dbReference>
<reference evidence="12 13" key="1">
    <citation type="journal article" date="2008" name="Nature">
        <title>The Trichoplax genome and the nature of placozoans.</title>
        <authorList>
            <person name="Srivastava M."/>
            <person name="Begovic E."/>
            <person name="Chapman J."/>
            <person name="Putnam N.H."/>
            <person name="Hellsten U."/>
            <person name="Kawashima T."/>
            <person name="Kuo A."/>
            <person name="Mitros T."/>
            <person name="Salamov A."/>
            <person name="Carpenter M.L."/>
            <person name="Signorovitch A.Y."/>
            <person name="Moreno M.A."/>
            <person name="Kamm K."/>
            <person name="Grimwood J."/>
            <person name="Schmutz J."/>
            <person name="Shapiro H."/>
            <person name="Grigoriev I.V."/>
            <person name="Buss L.W."/>
            <person name="Schierwater B."/>
            <person name="Dellaporta S.L."/>
            <person name="Rokhsar D.S."/>
        </authorList>
    </citation>
    <scope>NUCLEOTIDE SEQUENCE [LARGE SCALE GENOMIC DNA]</scope>
    <source>
        <strain evidence="12 13">Grell-BS-1999</strain>
    </source>
</reference>
<dbReference type="PhylomeDB" id="B3RYQ1"/>
<dbReference type="InterPro" id="IPR050264">
    <property type="entry name" value="Bact_CCA-adding_enz_type3_sf"/>
</dbReference>
<proteinExistence type="inferred from homology"/>
<evidence type="ECO:0000256" key="9">
    <source>
        <dbReference type="RuleBase" id="RU003953"/>
    </source>
</evidence>
<evidence type="ECO:0000256" key="8">
    <source>
        <dbReference type="ARBA" id="ARBA00022842"/>
    </source>
</evidence>
<evidence type="ECO:0000259" key="11">
    <source>
        <dbReference type="Pfam" id="PF12627"/>
    </source>
</evidence>
<evidence type="ECO:0000256" key="3">
    <source>
        <dbReference type="ARBA" id="ARBA00022679"/>
    </source>
</evidence>
<accession>B3RYQ1</accession>
<evidence type="ECO:0000256" key="7">
    <source>
        <dbReference type="ARBA" id="ARBA00022741"/>
    </source>
</evidence>
<comment type="cofactor">
    <cofactor evidence="1">
        <name>Mg(2+)</name>
        <dbReference type="ChEBI" id="CHEBI:18420"/>
    </cofactor>
</comment>